<evidence type="ECO:0000256" key="1">
    <source>
        <dbReference type="ARBA" id="ARBA00004686"/>
    </source>
</evidence>
<feature type="domain" description="PurM-like C-terminal" evidence="13">
    <location>
        <begin position="196"/>
        <end position="264"/>
    </location>
</feature>
<dbReference type="PANTHER" id="PTHR10520">
    <property type="entry name" value="TRIFUNCTIONAL PURINE BIOSYNTHETIC PROTEIN ADENOSINE-3-RELATED"/>
    <property type="match status" value="1"/>
</dbReference>
<dbReference type="InterPro" id="IPR004733">
    <property type="entry name" value="PurM_cligase"/>
</dbReference>
<evidence type="ECO:0000256" key="6">
    <source>
        <dbReference type="ARBA" id="ARBA00022741"/>
    </source>
</evidence>
<dbReference type="Gene3D" id="3.90.650.10">
    <property type="entry name" value="PurM-like C-terminal domain"/>
    <property type="match status" value="1"/>
</dbReference>
<evidence type="ECO:0000313" key="15">
    <source>
        <dbReference type="Proteomes" id="UP000034789"/>
    </source>
</evidence>
<evidence type="ECO:0000256" key="2">
    <source>
        <dbReference type="ARBA" id="ARBA00010280"/>
    </source>
</evidence>
<dbReference type="EMBL" id="LCSD01000023">
    <property type="protein sequence ID" value="KKW47080.1"/>
    <property type="molecule type" value="Genomic_DNA"/>
</dbReference>
<dbReference type="InterPro" id="IPR016188">
    <property type="entry name" value="PurM-like_N"/>
</dbReference>
<dbReference type="Pfam" id="PF02769">
    <property type="entry name" value="AIRS_C"/>
    <property type="match status" value="1"/>
</dbReference>
<keyword evidence="7" id="KW-0067">ATP-binding</keyword>
<organism evidence="14 15">
    <name type="scientific">Candidatus Kaiserbacteria bacterium GW2011_GWA2_58_9</name>
    <dbReference type="NCBI Taxonomy" id="1618672"/>
    <lineage>
        <taxon>Bacteria</taxon>
        <taxon>Candidatus Kaiseribacteriota</taxon>
    </lineage>
</organism>
<dbReference type="SUPFAM" id="SSF55326">
    <property type="entry name" value="PurM N-terminal domain-like"/>
    <property type="match status" value="1"/>
</dbReference>
<keyword evidence="6" id="KW-0547">Nucleotide-binding</keyword>
<evidence type="ECO:0000256" key="11">
    <source>
        <dbReference type="ARBA" id="ARBA00049057"/>
    </source>
</evidence>
<protein>
    <recommendedName>
        <fullName evidence="4">Phosphoribosylformylglycinamidine cyclo-ligase</fullName>
        <ecNumber evidence="3">6.3.3.1</ecNumber>
    </recommendedName>
    <alternativeName>
        <fullName evidence="9">AIR synthase</fullName>
    </alternativeName>
    <alternativeName>
        <fullName evidence="10">AIRS</fullName>
    </alternativeName>
    <alternativeName>
        <fullName evidence="8">Phosphoribosyl-aminoimidazole synthetase</fullName>
    </alternativeName>
</protein>
<reference evidence="14 15" key="1">
    <citation type="journal article" date="2015" name="Nature">
        <title>rRNA introns, odd ribosomes, and small enigmatic genomes across a large radiation of phyla.</title>
        <authorList>
            <person name="Brown C.T."/>
            <person name="Hug L.A."/>
            <person name="Thomas B.C."/>
            <person name="Sharon I."/>
            <person name="Castelle C.J."/>
            <person name="Singh A."/>
            <person name="Wilkins M.J."/>
            <person name="Williams K.H."/>
            <person name="Banfield J.F."/>
        </authorList>
    </citation>
    <scope>NUCLEOTIDE SEQUENCE [LARGE SCALE GENOMIC DNA]</scope>
</reference>
<dbReference type="InterPro" id="IPR010918">
    <property type="entry name" value="PurM-like_C_dom"/>
</dbReference>
<dbReference type="InterPro" id="IPR036921">
    <property type="entry name" value="PurM-like_N_sf"/>
</dbReference>
<dbReference type="AlphaFoldDB" id="A0A0G1YV49"/>
<dbReference type="Pfam" id="PF00586">
    <property type="entry name" value="AIRS"/>
    <property type="match status" value="1"/>
</dbReference>
<comment type="similarity">
    <text evidence="2">Belongs to the AIR synthase family.</text>
</comment>
<dbReference type="GO" id="GO:0005829">
    <property type="term" value="C:cytosol"/>
    <property type="evidence" value="ECO:0007669"/>
    <property type="project" value="TreeGrafter"/>
</dbReference>
<evidence type="ECO:0000256" key="3">
    <source>
        <dbReference type="ARBA" id="ARBA00013047"/>
    </source>
</evidence>
<comment type="pathway">
    <text evidence="1">Purine metabolism; IMP biosynthesis via de novo pathway; 5-amino-1-(5-phospho-D-ribosyl)imidazole from N(2)-formyl-N(1)-(5-phospho-D-ribosyl)glycinamide: step 2/2.</text>
</comment>
<comment type="catalytic activity">
    <reaction evidence="11">
        <text>2-formamido-N(1)-(5-O-phospho-beta-D-ribosyl)acetamidine + ATP = 5-amino-1-(5-phospho-beta-D-ribosyl)imidazole + ADP + phosphate + H(+)</text>
        <dbReference type="Rhea" id="RHEA:23032"/>
        <dbReference type="ChEBI" id="CHEBI:15378"/>
        <dbReference type="ChEBI" id="CHEBI:30616"/>
        <dbReference type="ChEBI" id="CHEBI:43474"/>
        <dbReference type="ChEBI" id="CHEBI:137981"/>
        <dbReference type="ChEBI" id="CHEBI:147287"/>
        <dbReference type="ChEBI" id="CHEBI:456216"/>
        <dbReference type="EC" id="6.3.3.1"/>
    </reaction>
</comment>
<dbReference type="InterPro" id="IPR036676">
    <property type="entry name" value="PurM-like_C_sf"/>
</dbReference>
<feature type="domain" description="PurM-like N-terminal" evidence="12">
    <location>
        <begin position="90"/>
        <end position="164"/>
    </location>
</feature>
<proteinExistence type="inferred from homology"/>
<comment type="caution">
    <text evidence="14">The sequence shown here is derived from an EMBL/GenBank/DDBJ whole genome shotgun (WGS) entry which is preliminary data.</text>
</comment>
<evidence type="ECO:0000256" key="5">
    <source>
        <dbReference type="ARBA" id="ARBA00022598"/>
    </source>
</evidence>
<dbReference type="EC" id="6.3.3.1" evidence="3"/>
<dbReference type="Proteomes" id="UP000034789">
    <property type="component" value="Unassembled WGS sequence"/>
</dbReference>
<sequence>MSESAYAKAGVDYSLMEPFKMAMIETGKKTLSFPNKRGVYVNEDATHAHGAVFEYRGNEQHIWCKTQEDLGNKNWIAEWMYERTGKSYYDAIAIDTALIVVNDVIAQGAMPVVFTDQLEASESEWYADEKRAKDLAAGFLKVCEEAGMALPAGESASVRYIIHPRPPVKAIAALSGSVSGIVVPKERLVTGKKLTAGDVIIGASSSGLHANGVSLVIEKALALPEQFLTKLPNGKTLGEEALTPARSYVALVEALLENEVDIHALLPGTGDGVGKIAFDKRPFTYRIRNWPSVPELFRYFDDELDVGIEDCLKTFNWGVGYYVFVPQSDVERALEAGKDAGHELTILGVVENGERQVIFEPNRTRRVPDTPRPAPRLLARGNAPSLRHLF</sequence>
<keyword evidence="5 14" id="KW-0436">Ligase</keyword>
<gene>
    <name evidence="14" type="ORF">UY98_C0023G0010</name>
</gene>
<dbReference type="PANTHER" id="PTHR10520:SF12">
    <property type="entry name" value="TRIFUNCTIONAL PURINE BIOSYNTHETIC PROTEIN ADENOSINE-3"/>
    <property type="match status" value="1"/>
</dbReference>
<name>A0A0G1YV49_9BACT</name>
<evidence type="ECO:0000256" key="4">
    <source>
        <dbReference type="ARBA" id="ARBA00020367"/>
    </source>
</evidence>
<evidence type="ECO:0000256" key="7">
    <source>
        <dbReference type="ARBA" id="ARBA00022840"/>
    </source>
</evidence>
<evidence type="ECO:0000259" key="13">
    <source>
        <dbReference type="Pfam" id="PF02769"/>
    </source>
</evidence>
<evidence type="ECO:0000256" key="9">
    <source>
        <dbReference type="ARBA" id="ARBA00032931"/>
    </source>
</evidence>
<dbReference type="GO" id="GO:0006189">
    <property type="term" value="P:'de novo' IMP biosynthetic process"/>
    <property type="evidence" value="ECO:0007669"/>
    <property type="project" value="InterPro"/>
</dbReference>
<dbReference type="SUPFAM" id="SSF56042">
    <property type="entry name" value="PurM C-terminal domain-like"/>
    <property type="match status" value="1"/>
</dbReference>
<dbReference type="Gene3D" id="3.30.1330.10">
    <property type="entry name" value="PurM-like, N-terminal domain"/>
    <property type="match status" value="1"/>
</dbReference>
<evidence type="ECO:0000256" key="10">
    <source>
        <dbReference type="ARBA" id="ARBA00033093"/>
    </source>
</evidence>
<evidence type="ECO:0000313" key="14">
    <source>
        <dbReference type="EMBL" id="KKW47080.1"/>
    </source>
</evidence>
<evidence type="ECO:0000256" key="8">
    <source>
        <dbReference type="ARBA" id="ARBA00031908"/>
    </source>
</evidence>
<evidence type="ECO:0000259" key="12">
    <source>
        <dbReference type="Pfam" id="PF00586"/>
    </source>
</evidence>
<dbReference type="GO" id="GO:0004637">
    <property type="term" value="F:phosphoribosylamine-glycine ligase activity"/>
    <property type="evidence" value="ECO:0007669"/>
    <property type="project" value="TreeGrafter"/>
</dbReference>
<dbReference type="GO" id="GO:0046084">
    <property type="term" value="P:adenine biosynthetic process"/>
    <property type="evidence" value="ECO:0007669"/>
    <property type="project" value="TreeGrafter"/>
</dbReference>
<dbReference type="GO" id="GO:0005524">
    <property type="term" value="F:ATP binding"/>
    <property type="evidence" value="ECO:0007669"/>
    <property type="project" value="UniProtKB-KW"/>
</dbReference>
<dbReference type="GO" id="GO:0004641">
    <property type="term" value="F:phosphoribosylformylglycinamidine cyclo-ligase activity"/>
    <property type="evidence" value="ECO:0007669"/>
    <property type="project" value="UniProtKB-EC"/>
</dbReference>
<accession>A0A0G1YV49</accession>